<protein>
    <submittedName>
        <fullName evidence="1">Uncharacterized protein</fullName>
    </submittedName>
</protein>
<accession>A0ABS8SA50</accession>
<sequence>MVVAREEGEKKKGGEGVVVVAMAGSTFGTMGDEGFSSGALVTGGKKMKEATVISRFLALAECGGDSTGCFSAGFKEKTKKGRPRGLVWRVWCEMEIFNRGTEAALAGYSPEKRMKRELGWKVRR</sequence>
<dbReference type="Proteomes" id="UP000823775">
    <property type="component" value="Unassembled WGS sequence"/>
</dbReference>
<proteinExistence type="predicted"/>
<organism evidence="1 2">
    <name type="scientific">Datura stramonium</name>
    <name type="common">Jimsonweed</name>
    <name type="synonym">Common thornapple</name>
    <dbReference type="NCBI Taxonomy" id="4076"/>
    <lineage>
        <taxon>Eukaryota</taxon>
        <taxon>Viridiplantae</taxon>
        <taxon>Streptophyta</taxon>
        <taxon>Embryophyta</taxon>
        <taxon>Tracheophyta</taxon>
        <taxon>Spermatophyta</taxon>
        <taxon>Magnoliopsida</taxon>
        <taxon>eudicotyledons</taxon>
        <taxon>Gunneridae</taxon>
        <taxon>Pentapetalae</taxon>
        <taxon>asterids</taxon>
        <taxon>lamiids</taxon>
        <taxon>Solanales</taxon>
        <taxon>Solanaceae</taxon>
        <taxon>Solanoideae</taxon>
        <taxon>Datureae</taxon>
        <taxon>Datura</taxon>
    </lineage>
</organism>
<dbReference type="EMBL" id="JACEIK010000362">
    <property type="protein sequence ID" value="MCD7455720.1"/>
    <property type="molecule type" value="Genomic_DNA"/>
</dbReference>
<evidence type="ECO:0000313" key="2">
    <source>
        <dbReference type="Proteomes" id="UP000823775"/>
    </source>
</evidence>
<reference evidence="1 2" key="1">
    <citation type="journal article" date="2021" name="BMC Genomics">
        <title>Datura genome reveals duplications of psychoactive alkaloid biosynthetic genes and high mutation rate following tissue culture.</title>
        <authorList>
            <person name="Rajewski A."/>
            <person name="Carter-House D."/>
            <person name="Stajich J."/>
            <person name="Litt A."/>
        </authorList>
    </citation>
    <scope>NUCLEOTIDE SEQUENCE [LARGE SCALE GENOMIC DNA]</scope>
    <source>
        <strain evidence="1">AR-01</strain>
    </source>
</reference>
<comment type="caution">
    <text evidence="1">The sequence shown here is derived from an EMBL/GenBank/DDBJ whole genome shotgun (WGS) entry which is preliminary data.</text>
</comment>
<gene>
    <name evidence="1" type="ORF">HAX54_029238</name>
</gene>
<keyword evidence="2" id="KW-1185">Reference proteome</keyword>
<evidence type="ECO:0000313" key="1">
    <source>
        <dbReference type="EMBL" id="MCD7455720.1"/>
    </source>
</evidence>
<name>A0ABS8SA50_DATST</name>